<dbReference type="AlphaFoldDB" id="A0AAX0YPI4"/>
<evidence type="ECO:0000259" key="1">
    <source>
        <dbReference type="Pfam" id="PF02108"/>
    </source>
</evidence>
<keyword evidence="3" id="KW-1185">Reference proteome</keyword>
<evidence type="ECO:0000313" key="3">
    <source>
        <dbReference type="Proteomes" id="UP000240728"/>
    </source>
</evidence>
<dbReference type="Proteomes" id="UP000240728">
    <property type="component" value="Unassembled WGS sequence"/>
</dbReference>
<dbReference type="EMBL" id="PYOZ01000030">
    <property type="protein sequence ID" value="PSX38938.1"/>
    <property type="molecule type" value="Genomic_DNA"/>
</dbReference>
<dbReference type="InterPro" id="IPR018035">
    <property type="entry name" value="Flagellar_FliH/T3SS_HrpE"/>
</dbReference>
<dbReference type="Pfam" id="PF02108">
    <property type="entry name" value="FliH"/>
    <property type="match status" value="1"/>
</dbReference>
<sequence>MTKTSEFVQYSDAFYEAKAIEHPTTSDTNNNVVTNKIGEFDNEPLPENIINNTLINTENDIEGYDDKTSSHYDNGYQDGYQDGYAKKLEDTMTSELEATNEADSDQIKLEIAAKLESLSKNNFFDNSIIAEFVNLVSAVSKKVVLSELSTTPEMIERAVLAAINELINISDVIVECSTADFEYMPNKDNIVININPLMNTGEFSVSCSGQRIDSTFSSKIDDVIRNAFNVSK</sequence>
<name>A0AAX0YPI4_9GAMM</name>
<feature type="domain" description="Flagellar assembly protein FliH/Type III secretion system HrpE" evidence="1">
    <location>
        <begin position="121"/>
        <end position="222"/>
    </location>
</feature>
<reference evidence="2 3" key="1">
    <citation type="submission" date="2018-01" db="EMBL/GenBank/DDBJ databases">
        <title>Whole genome sequencing of Histamine producing bacteria.</title>
        <authorList>
            <person name="Butler K."/>
        </authorList>
    </citation>
    <scope>NUCLEOTIDE SEQUENCE [LARGE SCALE GENOMIC DNA]</scope>
    <source>
        <strain evidence="2 3">A1-4</strain>
    </source>
</reference>
<organism evidence="2 3">
    <name type="scientific">Photobacterium kishitanii</name>
    <dbReference type="NCBI Taxonomy" id="318456"/>
    <lineage>
        <taxon>Bacteria</taxon>
        <taxon>Pseudomonadati</taxon>
        <taxon>Pseudomonadota</taxon>
        <taxon>Gammaproteobacteria</taxon>
        <taxon>Vibrionales</taxon>
        <taxon>Vibrionaceae</taxon>
        <taxon>Photobacterium</taxon>
    </lineage>
</organism>
<proteinExistence type="predicted"/>
<comment type="caution">
    <text evidence="2">The sequence shown here is derived from an EMBL/GenBank/DDBJ whole genome shotgun (WGS) entry which is preliminary data.</text>
</comment>
<accession>A0AAX0YPI4</accession>
<dbReference type="RefSeq" id="WP_045043230.1">
    <property type="nucleotide sequence ID" value="NZ_JZTB01000013.1"/>
</dbReference>
<gene>
    <name evidence="2" type="ORF">C0W53_22290</name>
</gene>
<evidence type="ECO:0000313" key="2">
    <source>
        <dbReference type="EMBL" id="PSX38938.1"/>
    </source>
</evidence>
<protein>
    <recommendedName>
        <fullName evidence="1">Flagellar assembly protein FliH/Type III secretion system HrpE domain-containing protein</fullName>
    </recommendedName>
</protein>